<evidence type="ECO:0000313" key="3">
    <source>
        <dbReference type="EMBL" id="NGZ74321.1"/>
    </source>
</evidence>
<dbReference type="RefSeq" id="WP_166273099.1">
    <property type="nucleotide sequence ID" value="NZ_JAAFGS010000001.1"/>
</dbReference>
<name>A0ABX0F541_9BACL</name>
<dbReference type="Gene3D" id="3.40.33.10">
    <property type="entry name" value="CAP"/>
    <property type="match status" value="1"/>
</dbReference>
<dbReference type="CDD" id="cd05379">
    <property type="entry name" value="CAP_bacterial"/>
    <property type="match status" value="1"/>
</dbReference>
<dbReference type="PANTHER" id="PTHR31157:SF1">
    <property type="entry name" value="SCP DOMAIN-CONTAINING PROTEIN"/>
    <property type="match status" value="1"/>
</dbReference>
<reference evidence="3 4" key="1">
    <citation type="submission" date="2020-01" db="EMBL/GenBank/DDBJ databases">
        <title>Polyphasic characterisation and genomic insights into a novel alkali tolerant bacterium VR-M41.</title>
        <authorList>
            <person name="Vemuluri V.R."/>
        </authorList>
    </citation>
    <scope>NUCLEOTIDE SEQUENCE [LARGE SCALE GENOMIC DNA]</scope>
    <source>
        <strain evidence="3 4">VR-M41</strain>
    </source>
</reference>
<feature type="domain" description="SCP" evidence="2">
    <location>
        <begin position="68"/>
        <end position="177"/>
    </location>
</feature>
<dbReference type="Proteomes" id="UP000800303">
    <property type="component" value="Unassembled WGS sequence"/>
</dbReference>
<dbReference type="InterPro" id="IPR014044">
    <property type="entry name" value="CAP_dom"/>
</dbReference>
<evidence type="ECO:0000313" key="4">
    <source>
        <dbReference type="Proteomes" id="UP000800303"/>
    </source>
</evidence>
<proteinExistence type="predicted"/>
<accession>A0ABX0F541</accession>
<dbReference type="SUPFAM" id="SSF55797">
    <property type="entry name" value="PR-1-like"/>
    <property type="match status" value="1"/>
</dbReference>
<evidence type="ECO:0000256" key="1">
    <source>
        <dbReference type="SAM" id="SignalP"/>
    </source>
</evidence>
<feature type="chain" id="PRO_5047268363" description="SCP domain-containing protein" evidence="1">
    <location>
        <begin position="37"/>
        <end position="180"/>
    </location>
</feature>
<keyword evidence="1" id="KW-0732">Signal</keyword>
<dbReference type="PANTHER" id="PTHR31157">
    <property type="entry name" value="SCP DOMAIN-CONTAINING PROTEIN"/>
    <property type="match status" value="1"/>
</dbReference>
<dbReference type="InterPro" id="IPR035940">
    <property type="entry name" value="CAP_sf"/>
</dbReference>
<dbReference type="EMBL" id="JAAFGS010000001">
    <property type="protein sequence ID" value="NGZ74321.1"/>
    <property type="molecule type" value="Genomic_DNA"/>
</dbReference>
<organism evidence="3 4">
    <name type="scientific">Saccharibacillus alkalitolerans</name>
    <dbReference type="NCBI Taxonomy" id="2705290"/>
    <lineage>
        <taxon>Bacteria</taxon>
        <taxon>Bacillati</taxon>
        <taxon>Bacillota</taxon>
        <taxon>Bacilli</taxon>
        <taxon>Bacillales</taxon>
        <taxon>Paenibacillaceae</taxon>
        <taxon>Saccharibacillus</taxon>
    </lineage>
</organism>
<evidence type="ECO:0000259" key="2">
    <source>
        <dbReference type="Pfam" id="PF00188"/>
    </source>
</evidence>
<feature type="signal peptide" evidence="1">
    <location>
        <begin position="1"/>
        <end position="36"/>
    </location>
</feature>
<protein>
    <recommendedName>
        <fullName evidence="2">SCP domain-containing protein</fullName>
    </recommendedName>
</protein>
<keyword evidence="4" id="KW-1185">Reference proteome</keyword>
<comment type="caution">
    <text evidence="3">The sequence shown here is derived from an EMBL/GenBank/DDBJ whole genome shotgun (WGS) entry which is preliminary data.</text>
</comment>
<gene>
    <name evidence="3" type="ORF">GYN08_03250</name>
</gene>
<sequence>MFGKKRRGSEKTNRLTKRAAAFAVAASLAVGGLYIAAPAESANAQTAYQTAYSKTTTDAAQFKAKVVYLVNLERRKAGLRPLAVDAKASRASSLKAMDMSKKNYFDHTSPTYGSPFNLLKLQKISYRTAGENIAMGQRSPESVMQSWMKSEGHRRNILNPNFKSIGVSYHNGYWVQMFIG</sequence>
<dbReference type="Pfam" id="PF00188">
    <property type="entry name" value="CAP"/>
    <property type="match status" value="1"/>
</dbReference>